<dbReference type="Proteomes" id="UP000813461">
    <property type="component" value="Unassembled WGS sequence"/>
</dbReference>
<dbReference type="PANTHER" id="PTHR33112">
    <property type="entry name" value="DOMAIN PROTEIN, PUTATIVE-RELATED"/>
    <property type="match status" value="1"/>
</dbReference>
<feature type="domain" description="Heterokaryon incompatibility" evidence="1">
    <location>
        <begin position="42"/>
        <end position="187"/>
    </location>
</feature>
<reference evidence="2" key="1">
    <citation type="journal article" date="2021" name="Nat. Commun.">
        <title>Genetic determinants of endophytism in the Arabidopsis root mycobiome.</title>
        <authorList>
            <person name="Mesny F."/>
            <person name="Miyauchi S."/>
            <person name="Thiergart T."/>
            <person name="Pickel B."/>
            <person name="Atanasova L."/>
            <person name="Karlsson M."/>
            <person name="Huettel B."/>
            <person name="Barry K.W."/>
            <person name="Haridas S."/>
            <person name="Chen C."/>
            <person name="Bauer D."/>
            <person name="Andreopoulos W."/>
            <person name="Pangilinan J."/>
            <person name="LaButti K."/>
            <person name="Riley R."/>
            <person name="Lipzen A."/>
            <person name="Clum A."/>
            <person name="Drula E."/>
            <person name="Henrissat B."/>
            <person name="Kohler A."/>
            <person name="Grigoriev I.V."/>
            <person name="Martin F.M."/>
            <person name="Hacquard S."/>
        </authorList>
    </citation>
    <scope>NUCLEOTIDE SEQUENCE</scope>
    <source>
        <strain evidence="2">MPI-SDFR-AT-0120</strain>
    </source>
</reference>
<evidence type="ECO:0000313" key="2">
    <source>
        <dbReference type="EMBL" id="KAH7086209.1"/>
    </source>
</evidence>
<name>A0A8K0R3G6_9PLEO</name>
<dbReference type="OrthoDB" id="5125733at2759"/>
<proteinExistence type="predicted"/>
<protein>
    <submittedName>
        <fullName evidence="2">Heterokaryon incompatibility protein-domain-containing protein</fullName>
    </submittedName>
</protein>
<gene>
    <name evidence="2" type="ORF">FB567DRAFT_593157</name>
</gene>
<evidence type="ECO:0000313" key="3">
    <source>
        <dbReference type="Proteomes" id="UP000813461"/>
    </source>
</evidence>
<organism evidence="2 3">
    <name type="scientific">Paraphoma chrysanthemicola</name>
    <dbReference type="NCBI Taxonomy" id="798071"/>
    <lineage>
        <taxon>Eukaryota</taxon>
        <taxon>Fungi</taxon>
        <taxon>Dikarya</taxon>
        <taxon>Ascomycota</taxon>
        <taxon>Pezizomycotina</taxon>
        <taxon>Dothideomycetes</taxon>
        <taxon>Pleosporomycetidae</taxon>
        <taxon>Pleosporales</taxon>
        <taxon>Pleosporineae</taxon>
        <taxon>Phaeosphaeriaceae</taxon>
        <taxon>Paraphoma</taxon>
    </lineage>
</organism>
<keyword evidence="3" id="KW-1185">Reference proteome</keyword>
<dbReference type="EMBL" id="JAGMVJ010000011">
    <property type="protein sequence ID" value="KAH7086209.1"/>
    <property type="molecule type" value="Genomic_DNA"/>
</dbReference>
<sequence>MSDSPVLPTRLLYVDTSSEGTGLRVQLHLTSASRAEATATRYATLSYCWGGPQEFQLNTESESMLMSGFQASLLPKTLHDAVQVAWDIGLRWIWIDGLCIRQDDVEDKAMEVARMHLIYGSSFVTISASRADSCAQGFLHQSSLPAPATVGYKIPYASPSKRQGSVILSKLFRKISPIDNRGWTLQEHLLAHRVVRFTDYQLHWTCMDTSMFEPKSPESLPTSHVRNVKLAYEMYKGIRDENRGCRHWMNIVEEYCRRRLTDGSDKLPAMSGIAESWARTSNDEYLAGL</sequence>
<accession>A0A8K0R3G6</accession>
<dbReference type="Pfam" id="PF06985">
    <property type="entry name" value="HET"/>
    <property type="match status" value="1"/>
</dbReference>
<comment type="caution">
    <text evidence="2">The sequence shown here is derived from an EMBL/GenBank/DDBJ whole genome shotgun (WGS) entry which is preliminary data.</text>
</comment>
<dbReference type="InterPro" id="IPR010730">
    <property type="entry name" value="HET"/>
</dbReference>
<evidence type="ECO:0000259" key="1">
    <source>
        <dbReference type="Pfam" id="PF06985"/>
    </source>
</evidence>
<dbReference type="AlphaFoldDB" id="A0A8K0R3G6"/>
<dbReference type="PANTHER" id="PTHR33112:SF16">
    <property type="entry name" value="HETEROKARYON INCOMPATIBILITY DOMAIN-CONTAINING PROTEIN"/>
    <property type="match status" value="1"/>
</dbReference>